<dbReference type="InterPro" id="IPR029063">
    <property type="entry name" value="SAM-dependent_MTases_sf"/>
</dbReference>
<proteinExistence type="predicted"/>
<dbReference type="Gene3D" id="3.40.50.150">
    <property type="entry name" value="Vaccinia Virus protein VP39"/>
    <property type="match status" value="1"/>
</dbReference>
<keyword evidence="1" id="KW-0812">Transmembrane</keyword>
<dbReference type="SUPFAM" id="SSF53335">
    <property type="entry name" value="S-adenosyl-L-methionine-dependent methyltransferases"/>
    <property type="match status" value="1"/>
</dbReference>
<evidence type="ECO:0000313" key="2">
    <source>
        <dbReference type="EMBL" id="CAA6813030.1"/>
    </source>
</evidence>
<organism evidence="2">
    <name type="scientific">uncultured Campylobacterales bacterium</name>
    <dbReference type="NCBI Taxonomy" id="352960"/>
    <lineage>
        <taxon>Bacteria</taxon>
        <taxon>Pseudomonadati</taxon>
        <taxon>Campylobacterota</taxon>
        <taxon>Epsilonproteobacteria</taxon>
        <taxon>Campylobacterales</taxon>
        <taxon>environmental samples</taxon>
    </lineage>
</organism>
<protein>
    <submittedName>
        <fullName evidence="2">Spermidine synthase</fullName>
    </submittedName>
</protein>
<feature type="transmembrane region" description="Helical" evidence="1">
    <location>
        <begin position="174"/>
        <end position="192"/>
    </location>
</feature>
<sequence length="442" mass="50568">MNVDNKNLKILLFIIVCVEGFISLGIELIAIRQIVPFAGSNILNTSIIIGFFLLSLSLGYYRGGLVNKNYLEKLSLNLTITFIIFSIGISYFFILFLFYLVPNILLGVLAFSVLVIIPSIYFLGQTIPLATNFFKDNISRVSGTLLFLSTIGSFLGAICTSAILMNYIGVNNTIVFFSFLIFLLLAIINIYLKRIGYLFIFAFFFLFFVTINQYPFLSNNMHSNIEIFEENNTTRILSINNSIASSFDIDTINTTFTYILKIQDIIKNHLKIKESNILVIGAGGFTVSLNDTLNNYTYVDIDKKLKEISERYFLKKNINGSFIPMEIRYFFNKYPNLKYKVIVLDAFTNRFSVPSALLTNEFYKQVSDRLIDDGYVFINVVGDPTFGNSFSLKSYNTILNNFNCMTIPIGFKTNSNILYICRKKQSQEIYSDNRINLFDFIR</sequence>
<dbReference type="AlphaFoldDB" id="A0A6S6SX31"/>
<feature type="transmembrane region" description="Helical" evidence="1">
    <location>
        <begin position="12"/>
        <end position="35"/>
    </location>
</feature>
<feature type="transmembrane region" description="Helical" evidence="1">
    <location>
        <begin position="104"/>
        <end position="124"/>
    </location>
</feature>
<reference evidence="2" key="1">
    <citation type="submission" date="2020-01" db="EMBL/GenBank/DDBJ databases">
        <authorList>
            <person name="Meier V. D."/>
            <person name="Meier V D."/>
        </authorList>
    </citation>
    <scope>NUCLEOTIDE SEQUENCE</scope>
    <source>
        <strain evidence="2">HLG_WM_MAG_12</strain>
    </source>
</reference>
<dbReference type="EMBL" id="CACVAW010000052">
    <property type="protein sequence ID" value="CAA6813030.1"/>
    <property type="molecule type" value="Genomic_DNA"/>
</dbReference>
<feature type="transmembrane region" description="Helical" evidence="1">
    <location>
        <begin position="74"/>
        <end position="98"/>
    </location>
</feature>
<keyword evidence="1" id="KW-1133">Transmembrane helix</keyword>
<accession>A0A6S6SX31</accession>
<gene>
    <name evidence="2" type="ORF">HELGO_WM21851</name>
</gene>
<dbReference type="NCBIfam" id="NF037959">
    <property type="entry name" value="MFS_SpdSyn"/>
    <property type="match status" value="1"/>
</dbReference>
<feature type="transmembrane region" description="Helical" evidence="1">
    <location>
        <begin position="197"/>
        <end position="217"/>
    </location>
</feature>
<feature type="transmembrane region" description="Helical" evidence="1">
    <location>
        <begin position="145"/>
        <end position="168"/>
    </location>
</feature>
<evidence type="ECO:0000256" key="1">
    <source>
        <dbReference type="SAM" id="Phobius"/>
    </source>
</evidence>
<feature type="transmembrane region" description="Helical" evidence="1">
    <location>
        <begin position="41"/>
        <end position="62"/>
    </location>
</feature>
<keyword evidence="1" id="KW-0472">Membrane</keyword>
<name>A0A6S6SX31_9BACT</name>